<feature type="transmembrane region" description="Helical" evidence="5">
    <location>
        <begin position="253"/>
        <end position="270"/>
    </location>
</feature>
<keyword evidence="3 5" id="KW-1133">Transmembrane helix</keyword>
<feature type="transmembrane region" description="Helical" evidence="5">
    <location>
        <begin position="229"/>
        <end position="247"/>
    </location>
</feature>
<dbReference type="RefSeq" id="XP_030766157.1">
    <property type="nucleotide sequence ID" value="XM_030910297.1"/>
</dbReference>
<feature type="region of interest" description="Disordered" evidence="6">
    <location>
        <begin position="1"/>
        <end position="89"/>
    </location>
</feature>
<dbReference type="PANTHER" id="PTHR23291:SF47">
    <property type="entry name" value="TRANSMEMBRANE BAX INHIBITOR MOTIF CONTAINING 7"/>
    <property type="match status" value="1"/>
</dbReference>
<dbReference type="GeneID" id="115890142"/>
<keyword evidence="2 5" id="KW-0812">Transmembrane</keyword>
<dbReference type="AlphaFoldDB" id="A0A6J2YS70"/>
<evidence type="ECO:0000256" key="1">
    <source>
        <dbReference type="ARBA" id="ARBA00004141"/>
    </source>
</evidence>
<feature type="transmembrane region" description="Helical" evidence="5">
    <location>
        <begin position="290"/>
        <end position="311"/>
    </location>
</feature>
<dbReference type="Pfam" id="PF01027">
    <property type="entry name" value="Bax1-I"/>
    <property type="match status" value="1"/>
</dbReference>
<feature type="transmembrane region" description="Helical" evidence="5">
    <location>
        <begin position="198"/>
        <end position="217"/>
    </location>
</feature>
<feature type="compositionally biased region" description="Pro residues" evidence="6">
    <location>
        <begin position="15"/>
        <end position="29"/>
    </location>
</feature>
<dbReference type="CDD" id="cd10428">
    <property type="entry name" value="LFG_like"/>
    <property type="match status" value="1"/>
</dbReference>
<evidence type="ECO:0000313" key="7">
    <source>
        <dbReference type="Proteomes" id="UP000504635"/>
    </source>
</evidence>
<gene>
    <name evidence="8" type="primary">LOC115890142</name>
</gene>
<evidence type="ECO:0000256" key="3">
    <source>
        <dbReference type="ARBA" id="ARBA00022989"/>
    </source>
</evidence>
<dbReference type="InterPro" id="IPR006214">
    <property type="entry name" value="Bax_inhibitor_1-related"/>
</dbReference>
<evidence type="ECO:0000313" key="8">
    <source>
        <dbReference type="RefSeq" id="XP_030766157.1"/>
    </source>
</evidence>
<sequence>MSYAYNQGPYGQQGYPPPQQGGAYPPPPQGGYAQPGYPPAGGYPGQSYPTAPQPGFQPPAYGSDPYSNPDDKKDADKPDKDAEDTKVQMPPMQLGFTERSIRRSFMRKVFLILSAQLLLTIAVMAPFPYVPALRDFAINYYWIILICAAVAIIIIFIFACFQKLRRTPPYNYILLFLFTIAESLPLGLVASFYQPDEIWIALGATAVVCVSLALFACQTKWDFTGMGGCLFVSLIMLILFGILAGAMYSRIAIIGYLCLGVTLFSFYLVYDIQMIMGGAHKFSISPEEYIFAVLAIYLDILNILVFILRILSAFRN</sequence>
<comment type="similarity">
    <text evidence="5">Belongs to the BI1 family.</text>
</comment>
<feature type="transmembrane region" description="Helical" evidence="5">
    <location>
        <begin position="109"/>
        <end position="128"/>
    </location>
</feature>
<keyword evidence="4 5" id="KW-0472">Membrane</keyword>
<evidence type="ECO:0000256" key="2">
    <source>
        <dbReference type="ARBA" id="ARBA00022692"/>
    </source>
</evidence>
<evidence type="ECO:0000256" key="5">
    <source>
        <dbReference type="RuleBase" id="RU004379"/>
    </source>
</evidence>
<dbReference type="Proteomes" id="UP000504635">
    <property type="component" value="Unplaced"/>
</dbReference>
<protein>
    <submittedName>
        <fullName evidence="8">Protein lifeguard 1-like isoform X2</fullName>
    </submittedName>
</protein>
<accession>A0A6J2YS70</accession>
<name>A0A6J2YS70_SITOR</name>
<reference evidence="8" key="1">
    <citation type="submission" date="2025-08" db="UniProtKB">
        <authorList>
            <consortium name="RefSeq"/>
        </authorList>
    </citation>
    <scope>IDENTIFICATION</scope>
    <source>
        <tissue evidence="8">Gonads</tissue>
    </source>
</reference>
<dbReference type="GO" id="GO:0016020">
    <property type="term" value="C:membrane"/>
    <property type="evidence" value="ECO:0007669"/>
    <property type="project" value="UniProtKB-SubCell"/>
</dbReference>
<evidence type="ECO:0000256" key="4">
    <source>
        <dbReference type="ARBA" id="ARBA00023136"/>
    </source>
</evidence>
<proteinExistence type="inferred from homology"/>
<comment type="subcellular location">
    <subcellularLocation>
        <location evidence="1">Membrane</location>
        <topology evidence="1">Multi-pass membrane protein</topology>
    </subcellularLocation>
</comment>
<feature type="transmembrane region" description="Helical" evidence="5">
    <location>
        <begin position="140"/>
        <end position="161"/>
    </location>
</feature>
<dbReference type="PANTHER" id="PTHR23291">
    <property type="entry name" value="BAX INHIBITOR-RELATED"/>
    <property type="match status" value="1"/>
</dbReference>
<feature type="compositionally biased region" description="Basic and acidic residues" evidence="6">
    <location>
        <begin position="69"/>
        <end position="86"/>
    </location>
</feature>
<evidence type="ECO:0000256" key="6">
    <source>
        <dbReference type="SAM" id="MobiDB-lite"/>
    </source>
</evidence>
<dbReference type="OrthoDB" id="7933078at2759"/>
<feature type="compositionally biased region" description="Low complexity" evidence="6">
    <location>
        <begin position="1"/>
        <end position="14"/>
    </location>
</feature>
<keyword evidence="7" id="KW-1185">Reference proteome</keyword>
<feature type="transmembrane region" description="Helical" evidence="5">
    <location>
        <begin position="173"/>
        <end position="192"/>
    </location>
</feature>
<organism evidence="7 8">
    <name type="scientific">Sitophilus oryzae</name>
    <name type="common">Rice weevil</name>
    <name type="synonym">Curculio oryzae</name>
    <dbReference type="NCBI Taxonomy" id="7048"/>
    <lineage>
        <taxon>Eukaryota</taxon>
        <taxon>Metazoa</taxon>
        <taxon>Ecdysozoa</taxon>
        <taxon>Arthropoda</taxon>
        <taxon>Hexapoda</taxon>
        <taxon>Insecta</taxon>
        <taxon>Pterygota</taxon>
        <taxon>Neoptera</taxon>
        <taxon>Endopterygota</taxon>
        <taxon>Coleoptera</taxon>
        <taxon>Polyphaga</taxon>
        <taxon>Cucujiformia</taxon>
        <taxon>Curculionidae</taxon>
        <taxon>Dryophthorinae</taxon>
        <taxon>Sitophilus</taxon>
    </lineage>
</organism>